<evidence type="ECO:0000256" key="2">
    <source>
        <dbReference type="SAM" id="Phobius"/>
    </source>
</evidence>
<keyword evidence="2" id="KW-0812">Transmembrane</keyword>
<keyword evidence="4" id="KW-1185">Reference proteome</keyword>
<evidence type="ECO:0000313" key="3">
    <source>
        <dbReference type="EMBL" id="USW57089.1"/>
    </source>
</evidence>
<evidence type="ECO:0000313" key="4">
    <source>
        <dbReference type="Proteomes" id="UP001056384"/>
    </source>
</evidence>
<accession>A0A9Q9ENY4</accession>
<gene>
    <name evidence="3" type="ORF">Slin15195_G104080</name>
</gene>
<feature type="compositionally biased region" description="Basic and acidic residues" evidence="1">
    <location>
        <begin position="179"/>
        <end position="205"/>
    </location>
</feature>
<dbReference type="EMBL" id="CP099426">
    <property type="protein sequence ID" value="USW57089.1"/>
    <property type="molecule type" value="Genomic_DNA"/>
</dbReference>
<sequence>MAPRIKLSDSDRVLRIITIILFLPSLPFLLVHGIRTAHIFPVLGLVPMFLSSCMGALHLSGKARLRGFNILLDLFIAVFMMAMLIPGWIYLAQNGWYSDSGIVMCGTYGTTGVMAGFCLHSYFVLKEINWRFTPFSGTVCPHCDRQIHVRDGKKQSMAESKDEYQPLTMTDNTAGPSFHDGRASGEYKDETRGRPSTDDETARLV</sequence>
<protein>
    <submittedName>
        <fullName evidence="3">Uncharacterized protein</fullName>
    </submittedName>
</protein>
<name>A0A9Q9ENY4_9PEZI</name>
<dbReference type="AlphaFoldDB" id="A0A9Q9ENY4"/>
<dbReference type="Proteomes" id="UP001056384">
    <property type="component" value="Chromosome 9"/>
</dbReference>
<evidence type="ECO:0000256" key="1">
    <source>
        <dbReference type="SAM" id="MobiDB-lite"/>
    </source>
</evidence>
<organism evidence="3 4">
    <name type="scientific">Septoria linicola</name>
    <dbReference type="NCBI Taxonomy" id="215465"/>
    <lineage>
        <taxon>Eukaryota</taxon>
        <taxon>Fungi</taxon>
        <taxon>Dikarya</taxon>
        <taxon>Ascomycota</taxon>
        <taxon>Pezizomycotina</taxon>
        <taxon>Dothideomycetes</taxon>
        <taxon>Dothideomycetidae</taxon>
        <taxon>Mycosphaerellales</taxon>
        <taxon>Mycosphaerellaceae</taxon>
        <taxon>Septoria</taxon>
    </lineage>
</organism>
<feature type="compositionally biased region" description="Basic and acidic residues" evidence="1">
    <location>
        <begin position="151"/>
        <end position="164"/>
    </location>
</feature>
<feature type="transmembrane region" description="Helical" evidence="2">
    <location>
        <begin position="12"/>
        <end position="31"/>
    </location>
</feature>
<reference evidence="3" key="1">
    <citation type="submission" date="2022-06" db="EMBL/GenBank/DDBJ databases">
        <title>Complete genome sequences of two strains of the flax pathogen Septoria linicola.</title>
        <authorList>
            <person name="Lapalu N."/>
            <person name="Simon A."/>
            <person name="Demenou B."/>
            <person name="Paumier D."/>
            <person name="Guillot M.-P."/>
            <person name="Gout L."/>
            <person name="Valade R."/>
        </authorList>
    </citation>
    <scope>NUCLEOTIDE SEQUENCE</scope>
    <source>
        <strain evidence="3">SE15195</strain>
    </source>
</reference>
<feature type="region of interest" description="Disordered" evidence="1">
    <location>
        <begin position="151"/>
        <end position="205"/>
    </location>
</feature>
<keyword evidence="2" id="KW-1133">Transmembrane helix</keyword>
<feature type="transmembrane region" description="Helical" evidence="2">
    <location>
        <begin position="101"/>
        <end position="125"/>
    </location>
</feature>
<feature type="transmembrane region" description="Helical" evidence="2">
    <location>
        <begin position="71"/>
        <end position="89"/>
    </location>
</feature>
<feature type="transmembrane region" description="Helical" evidence="2">
    <location>
        <begin position="37"/>
        <end position="59"/>
    </location>
</feature>
<keyword evidence="2" id="KW-0472">Membrane</keyword>
<proteinExistence type="predicted"/>